<dbReference type="SMART" id="SM00387">
    <property type="entry name" value="HATPase_c"/>
    <property type="match status" value="1"/>
</dbReference>
<evidence type="ECO:0000256" key="13">
    <source>
        <dbReference type="SAM" id="Phobius"/>
    </source>
</evidence>
<feature type="transmembrane region" description="Helical" evidence="13">
    <location>
        <begin position="51"/>
        <end position="69"/>
    </location>
</feature>
<dbReference type="InterPro" id="IPR003594">
    <property type="entry name" value="HATPase_dom"/>
</dbReference>
<keyword evidence="5" id="KW-0808">Transferase</keyword>
<organism evidence="15 16">
    <name type="scientific">Dictyobacter kobayashii</name>
    <dbReference type="NCBI Taxonomy" id="2014872"/>
    <lineage>
        <taxon>Bacteria</taxon>
        <taxon>Bacillati</taxon>
        <taxon>Chloroflexota</taxon>
        <taxon>Ktedonobacteria</taxon>
        <taxon>Ktedonobacterales</taxon>
        <taxon>Dictyobacteraceae</taxon>
        <taxon>Dictyobacter</taxon>
    </lineage>
</organism>
<evidence type="ECO:0000256" key="7">
    <source>
        <dbReference type="ARBA" id="ARBA00022741"/>
    </source>
</evidence>
<dbReference type="Gene3D" id="1.20.120.620">
    <property type="entry name" value="Backbone structure of the membrane domain of e. Coli histidine kinase receptor kdpd"/>
    <property type="match status" value="1"/>
</dbReference>
<keyword evidence="10 13" id="KW-1133">Transmembrane helix</keyword>
<evidence type="ECO:0000256" key="4">
    <source>
        <dbReference type="ARBA" id="ARBA00022553"/>
    </source>
</evidence>
<dbReference type="InterPro" id="IPR029016">
    <property type="entry name" value="GAF-like_dom_sf"/>
</dbReference>
<evidence type="ECO:0000256" key="3">
    <source>
        <dbReference type="ARBA" id="ARBA00012438"/>
    </source>
</evidence>
<feature type="transmembrane region" description="Helical" evidence="13">
    <location>
        <begin position="21"/>
        <end position="45"/>
    </location>
</feature>
<feature type="transmembrane region" description="Helical" evidence="13">
    <location>
        <begin position="101"/>
        <end position="121"/>
    </location>
</feature>
<evidence type="ECO:0000256" key="9">
    <source>
        <dbReference type="ARBA" id="ARBA00022840"/>
    </source>
</evidence>
<dbReference type="EMBL" id="BIFS01000001">
    <property type="protein sequence ID" value="GCE16348.1"/>
    <property type="molecule type" value="Genomic_DNA"/>
</dbReference>
<sequence length="557" mass="62563">MKKFHQVLFLGVTEEHRGRRYIVDACIALLLTLVVTGLIYIAGLYPSIPNISFLYLLIVLGLATVRGLYAAVIASLSAFFAFDFFLVPPVFTFSISKYEEWLALFIFLVTAIITGELASALRQRAEQATQREKETRALYELVNATTNEDNLDRQLDIVAHAIVNNFATAGVVDCAILLPDAHGKPTLQSDAQQDVGHMQLSADEIRTAESVMLEGRIFDFYIDTDRQLPFRFRRVLQATPSKHNYVRLVPMHQGQKVVGVARLLMADGSRRFPMERTLIDEKKDLNHQNAFFWTFIDQATAMIERARLHREALQIELLRRTDALRSALLSSVSHDLRTPLSSIKAAASSLLQEDIEWDEETKKSFALAIEKEADRLNRLVGNILDMSRIEGGALKAEKEWYPIDELIHDVIGHMQGVLQDRVVSVQIPDDLPPVPLDYLQIDQVITNLLENAVRYTPPDSPLEVSAESNDHEIKVSIADHGPGIPPYDLERIFDKFYRVSGARRRATSIMGTGLGLAVCRGLIEAHGGRIWAENRPGGGAIFQFTLPLEHIEGHIHE</sequence>
<dbReference type="Gene3D" id="3.30.565.10">
    <property type="entry name" value="Histidine kinase-like ATPase, C-terminal domain"/>
    <property type="match status" value="1"/>
</dbReference>
<dbReference type="AlphaFoldDB" id="A0A402AB68"/>
<evidence type="ECO:0000256" key="10">
    <source>
        <dbReference type="ARBA" id="ARBA00022989"/>
    </source>
</evidence>
<evidence type="ECO:0000256" key="5">
    <source>
        <dbReference type="ARBA" id="ARBA00022679"/>
    </source>
</evidence>
<keyword evidence="7" id="KW-0547">Nucleotide-binding</keyword>
<feature type="domain" description="Histidine kinase" evidence="14">
    <location>
        <begin position="331"/>
        <end position="550"/>
    </location>
</feature>
<dbReference type="InterPro" id="IPR025201">
    <property type="entry name" value="KdpD_TM"/>
</dbReference>
<evidence type="ECO:0000256" key="1">
    <source>
        <dbReference type="ARBA" id="ARBA00000085"/>
    </source>
</evidence>
<dbReference type="Gene3D" id="3.30.450.40">
    <property type="match status" value="1"/>
</dbReference>
<keyword evidence="4" id="KW-0597">Phosphoprotein</keyword>
<dbReference type="InterPro" id="IPR036890">
    <property type="entry name" value="HATPase_C_sf"/>
</dbReference>
<comment type="caution">
    <text evidence="15">The sequence shown here is derived from an EMBL/GenBank/DDBJ whole genome shotgun (WGS) entry which is preliminary data.</text>
</comment>
<dbReference type="GO" id="GO:0042802">
    <property type="term" value="F:identical protein binding"/>
    <property type="evidence" value="ECO:0007669"/>
    <property type="project" value="UniProtKB-ARBA"/>
</dbReference>
<dbReference type="PROSITE" id="PS50109">
    <property type="entry name" value="HIS_KIN"/>
    <property type="match status" value="1"/>
</dbReference>
<dbReference type="SUPFAM" id="SSF47384">
    <property type="entry name" value="Homodimeric domain of signal transducing histidine kinase"/>
    <property type="match status" value="1"/>
</dbReference>
<dbReference type="SUPFAM" id="SSF55874">
    <property type="entry name" value="ATPase domain of HSP90 chaperone/DNA topoisomerase II/histidine kinase"/>
    <property type="match status" value="1"/>
</dbReference>
<gene>
    <name evidence="15" type="ORF">KDK_01480</name>
</gene>
<keyword evidence="12 13" id="KW-0472">Membrane</keyword>
<dbReference type="FunFam" id="3.30.565.10:FF:000042">
    <property type="entry name" value="Two-component sensor histidine kinase KdpD"/>
    <property type="match status" value="1"/>
</dbReference>
<evidence type="ECO:0000256" key="12">
    <source>
        <dbReference type="ARBA" id="ARBA00023136"/>
    </source>
</evidence>
<dbReference type="InterPro" id="IPR005467">
    <property type="entry name" value="His_kinase_dom"/>
</dbReference>
<dbReference type="Proteomes" id="UP000287188">
    <property type="component" value="Unassembled WGS sequence"/>
</dbReference>
<dbReference type="GO" id="GO:0005886">
    <property type="term" value="C:plasma membrane"/>
    <property type="evidence" value="ECO:0007669"/>
    <property type="project" value="TreeGrafter"/>
</dbReference>
<dbReference type="InterPro" id="IPR004358">
    <property type="entry name" value="Sig_transdc_His_kin-like_C"/>
</dbReference>
<dbReference type="RefSeq" id="WP_161976998.1">
    <property type="nucleotide sequence ID" value="NZ_BIFS01000001.1"/>
</dbReference>
<evidence type="ECO:0000256" key="11">
    <source>
        <dbReference type="ARBA" id="ARBA00023012"/>
    </source>
</evidence>
<dbReference type="PANTHER" id="PTHR45569">
    <property type="entry name" value="SENSOR PROTEIN KDPD"/>
    <property type="match status" value="1"/>
</dbReference>
<keyword evidence="6 13" id="KW-0812">Transmembrane</keyword>
<evidence type="ECO:0000256" key="6">
    <source>
        <dbReference type="ARBA" id="ARBA00022692"/>
    </source>
</evidence>
<dbReference type="InterPro" id="IPR052023">
    <property type="entry name" value="Histidine_kinase_KdpD"/>
</dbReference>
<proteinExistence type="predicted"/>
<keyword evidence="8" id="KW-0418">Kinase</keyword>
<reference evidence="16" key="1">
    <citation type="submission" date="2018-12" db="EMBL/GenBank/DDBJ databases">
        <title>Tengunoibacter tsumagoiensis gen. nov., sp. nov., Dictyobacter kobayashii sp. nov., D. alpinus sp. nov., and D. joshuensis sp. nov. and description of Dictyobacteraceae fam. nov. within the order Ktedonobacterales isolated from Tengu-no-mugimeshi.</title>
        <authorList>
            <person name="Wang C.M."/>
            <person name="Zheng Y."/>
            <person name="Sakai Y."/>
            <person name="Toyoda A."/>
            <person name="Minakuchi Y."/>
            <person name="Abe K."/>
            <person name="Yokota A."/>
            <person name="Yabe S."/>
        </authorList>
    </citation>
    <scope>NUCLEOTIDE SEQUENCE [LARGE SCALE GENOMIC DNA]</scope>
    <source>
        <strain evidence="16">Uno11</strain>
    </source>
</reference>
<dbReference type="Pfam" id="PF00512">
    <property type="entry name" value="HisKA"/>
    <property type="match status" value="1"/>
</dbReference>
<dbReference type="CDD" id="cd00075">
    <property type="entry name" value="HATPase"/>
    <property type="match status" value="1"/>
</dbReference>
<evidence type="ECO:0000259" key="14">
    <source>
        <dbReference type="PROSITE" id="PS50109"/>
    </source>
</evidence>
<dbReference type="GO" id="GO:0005524">
    <property type="term" value="F:ATP binding"/>
    <property type="evidence" value="ECO:0007669"/>
    <property type="project" value="UniProtKB-KW"/>
</dbReference>
<comment type="catalytic activity">
    <reaction evidence="1">
        <text>ATP + protein L-histidine = ADP + protein N-phospho-L-histidine.</text>
        <dbReference type="EC" id="2.7.13.3"/>
    </reaction>
</comment>
<keyword evidence="16" id="KW-1185">Reference proteome</keyword>
<evidence type="ECO:0000313" key="15">
    <source>
        <dbReference type="EMBL" id="GCE16348.1"/>
    </source>
</evidence>
<dbReference type="Pfam" id="PF02518">
    <property type="entry name" value="HATPase_c"/>
    <property type="match status" value="1"/>
</dbReference>
<dbReference type="Pfam" id="PF13493">
    <property type="entry name" value="DUF4118"/>
    <property type="match status" value="1"/>
</dbReference>
<dbReference type="PRINTS" id="PR00344">
    <property type="entry name" value="BCTRLSENSOR"/>
</dbReference>
<dbReference type="CDD" id="cd00082">
    <property type="entry name" value="HisKA"/>
    <property type="match status" value="1"/>
</dbReference>
<evidence type="ECO:0000256" key="2">
    <source>
        <dbReference type="ARBA" id="ARBA00004141"/>
    </source>
</evidence>
<name>A0A402AB68_9CHLR</name>
<keyword evidence="9" id="KW-0067">ATP-binding</keyword>
<evidence type="ECO:0000313" key="16">
    <source>
        <dbReference type="Proteomes" id="UP000287188"/>
    </source>
</evidence>
<accession>A0A402AB68</accession>
<dbReference type="Gene3D" id="1.10.287.130">
    <property type="match status" value="1"/>
</dbReference>
<dbReference type="SMART" id="SM00388">
    <property type="entry name" value="HisKA"/>
    <property type="match status" value="1"/>
</dbReference>
<dbReference type="PANTHER" id="PTHR45569:SF1">
    <property type="entry name" value="SENSOR PROTEIN KDPD"/>
    <property type="match status" value="1"/>
</dbReference>
<dbReference type="InterPro" id="IPR003661">
    <property type="entry name" value="HisK_dim/P_dom"/>
</dbReference>
<evidence type="ECO:0000256" key="8">
    <source>
        <dbReference type="ARBA" id="ARBA00022777"/>
    </source>
</evidence>
<comment type="subcellular location">
    <subcellularLocation>
        <location evidence="2">Membrane</location>
        <topology evidence="2">Multi-pass membrane protein</topology>
    </subcellularLocation>
</comment>
<dbReference type="EC" id="2.7.13.3" evidence="3"/>
<keyword evidence="11" id="KW-0902">Two-component regulatory system</keyword>
<dbReference type="GO" id="GO:0000155">
    <property type="term" value="F:phosphorelay sensor kinase activity"/>
    <property type="evidence" value="ECO:0007669"/>
    <property type="project" value="InterPro"/>
</dbReference>
<protein>
    <recommendedName>
        <fullName evidence="3">histidine kinase</fullName>
        <ecNumber evidence="3">2.7.13.3</ecNumber>
    </recommendedName>
</protein>
<dbReference type="InterPro" id="IPR038318">
    <property type="entry name" value="KdpD_sf"/>
</dbReference>
<dbReference type="InterPro" id="IPR036097">
    <property type="entry name" value="HisK_dim/P_sf"/>
</dbReference>